<organism evidence="1 2">
    <name type="scientific">Hyalomma asiaticum</name>
    <name type="common">Tick</name>
    <dbReference type="NCBI Taxonomy" id="266040"/>
    <lineage>
        <taxon>Eukaryota</taxon>
        <taxon>Metazoa</taxon>
        <taxon>Ecdysozoa</taxon>
        <taxon>Arthropoda</taxon>
        <taxon>Chelicerata</taxon>
        <taxon>Arachnida</taxon>
        <taxon>Acari</taxon>
        <taxon>Parasitiformes</taxon>
        <taxon>Ixodida</taxon>
        <taxon>Ixodoidea</taxon>
        <taxon>Ixodidae</taxon>
        <taxon>Hyalomminae</taxon>
        <taxon>Hyalomma</taxon>
    </lineage>
</organism>
<comment type="caution">
    <text evidence="1">The sequence shown here is derived from an EMBL/GenBank/DDBJ whole genome shotgun (WGS) entry which is preliminary data.</text>
</comment>
<dbReference type="Proteomes" id="UP000821845">
    <property type="component" value="Chromosome 9"/>
</dbReference>
<evidence type="ECO:0000313" key="1">
    <source>
        <dbReference type="EMBL" id="KAH6922242.1"/>
    </source>
</evidence>
<gene>
    <name evidence="1" type="ORF">HPB50_011038</name>
</gene>
<name>A0ACB7RKA4_HYAAI</name>
<protein>
    <submittedName>
        <fullName evidence="1">Uncharacterized protein</fullName>
    </submittedName>
</protein>
<evidence type="ECO:0000313" key="2">
    <source>
        <dbReference type="Proteomes" id="UP000821845"/>
    </source>
</evidence>
<accession>A0ACB7RKA4</accession>
<proteinExistence type="predicted"/>
<sequence length="91" mass="10150">MAATITTTDATTWFRSHSFATQATHSLARNTKRDRELGSRSPRNRRRPANLHLSAHRTLADDDSEKPGVRNGGYGVGGNWRRAAEMPARFT</sequence>
<keyword evidence="2" id="KW-1185">Reference proteome</keyword>
<dbReference type="EMBL" id="CM023489">
    <property type="protein sequence ID" value="KAH6922242.1"/>
    <property type="molecule type" value="Genomic_DNA"/>
</dbReference>
<reference evidence="1" key="1">
    <citation type="submission" date="2020-05" db="EMBL/GenBank/DDBJ databases">
        <title>Large-scale comparative analyses of tick genomes elucidate their genetic diversity and vector capacities.</title>
        <authorList>
            <person name="Jia N."/>
            <person name="Wang J."/>
            <person name="Shi W."/>
            <person name="Du L."/>
            <person name="Sun Y."/>
            <person name="Zhan W."/>
            <person name="Jiang J."/>
            <person name="Wang Q."/>
            <person name="Zhang B."/>
            <person name="Ji P."/>
            <person name="Sakyi L.B."/>
            <person name="Cui X."/>
            <person name="Yuan T."/>
            <person name="Jiang B."/>
            <person name="Yang W."/>
            <person name="Lam T.T.-Y."/>
            <person name="Chang Q."/>
            <person name="Ding S."/>
            <person name="Wang X."/>
            <person name="Zhu J."/>
            <person name="Ruan X."/>
            <person name="Zhao L."/>
            <person name="Wei J."/>
            <person name="Que T."/>
            <person name="Du C."/>
            <person name="Cheng J."/>
            <person name="Dai P."/>
            <person name="Han X."/>
            <person name="Huang E."/>
            <person name="Gao Y."/>
            <person name="Liu J."/>
            <person name="Shao H."/>
            <person name="Ye R."/>
            <person name="Li L."/>
            <person name="Wei W."/>
            <person name="Wang X."/>
            <person name="Wang C."/>
            <person name="Yang T."/>
            <person name="Huo Q."/>
            <person name="Li W."/>
            <person name="Guo W."/>
            <person name="Chen H."/>
            <person name="Zhou L."/>
            <person name="Ni X."/>
            <person name="Tian J."/>
            <person name="Zhou Y."/>
            <person name="Sheng Y."/>
            <person name="Liu T."/>
            <person name="Pan Y."/>
            <person name="Xia L."/>
            <person name="Li J."/>
            <person name="Zhao F."/>
            <person name="Cao W."/>
        </authorList>
    </citation>
    <scope>NUCLEOTIDE SEQUENCE</scope>
    <source>
        <strain evidence="1">Hyas-2018</strain>
    </source>
</reference>